<dbReference type="Proteomes" id="UP000248688">
    <property type="component" value="Chromosome"/>
</dbReference>
<gene>
    <name evidence="1" type="ORF">DN752_17825</name>
</gene>
<dbReference type="KEGG" id="est:DN752_17825"/>
<reference evidence="1 2" key="1">
    <citation type="submission" date="2018-06" db="EMBL/GenBank/DDBJ databases">
        <title>Echinicola strongylocentroti sp. nov., isolated from a sea urchin Strongylocentrotus intermedius.</title>
        <authorList>
            <person name="Bae S.S."/>
        </authorList>
    </citation>
    <scope>NUCLEOTIDE SEQUENCE [LARGE SCALE GENOMIC DNA]</scope>
    <source>
        <strain evidence="1 2">MEBiC08714</strain>
    </source>
</reference>
<proteinExistence type="predicted"/>
<evidence type="ECO:0000313" key="2">
    <source>
        <dbReference type="Proteomes" id="UP000248688"/>
    </source>
</evidence>
<keyword evidence="2" id="KW-1185">Reference proteome</keyword>
<dbReference type="OrthoDB" id="9995446at2"/>
<sequence>MVNEEQLEEVEELAGCFFTEEEILEIIGLETANQAIRRAIRKGLLKQEAALRKSIIDLAVAGSSPAQTLAFKMLESVKRKEY</sequence>
<dbReference type="AlphaFoldDB" id="A0A2Z4IM90"/>
<dbReference type="EMBL" id="CP030041">
    <property type="protein sequence ID" value="AWW31840.1"/>
    <property type="molecule type" value="Genomic_DNA"/>
</dbReference>
<organism evidence="1 2">
    <name type="scientific">Echinicola strongylocentroti</name>
    <dbReference type="NCBI Taxonomy" id="1795355"/>
    <lineage>
        <taxon>Bacteria</taxon>
        <taxon>Pseudomonadati</taxon>
        <taxon>Bacteroidota</taxon>
        <taxon>Cytophagia</taxon>
        <taxon>Cytophagales</taxon>
        <taxon>Cyclobacteriaceae</taxon>
        <taxon>Echinicola</taxon>
    </lineage>
</organism>
<name>A0A2Z4IM90_9BACT</name>
<evidence type="ECO:0000313" key="1">
    <source>
        <dbReference type="EMBL" id="AWW31840.1"/>
    </source>
</evidence>
<accession>A0A2Z4IM90</accession>
<protein>
    <submittedName>
        <fullName evidence="1">Uncharacterized protein</fullName>
    </submittedName>
</protein>